<dbReference type="InterPro" id="IPR015425">
    <property type="entry name" value="FH2_Formin"/>
</dbReference>
<dbReference type="CDD" id="cd00136">
    <property type="entry name" value="PDZ_canonical"/>
    <property type="match status" value="1"/>
</dbReference>
<dbReference type="SUPFAM" id="SSF101447">
    <property type="entry name" value="Formin homology 2 domain (FH2 domain)"/>
    <property type="match status" value="1"/>
</dbReference>
<dbReference type="InterPro" id="IPR051425">
    <property type="entry name" value="Formin_Homology"/>
</dbReference>
<dbReference type="Pfam" id="PF23116">
    <property type="entry name" value="HHD_RTEL1"/>
    <property type="match status" value="1"/>
</dbReference>
<proteinExistence type="predicted"/>
<dbReference type="PANTHER" id="PTHR45725">
    <property type="entry name" value="FORMIN HOMOLOGY 2 FAMILY MEMBER"/>
    <property type="match status" value="1"/>
</dbReference>
<dbReference type="PANTHER" id="PTHR45725:SF3">
    <property type="entry name" value="DELPHILIN"/>
    <property type="match status" value="1"/>
</dbReference>
<feature type="region of interest" description="Disordered" evidence="1">
    <location>
        <begin position="317"/>
        <end position="365"/>
    </location>
</feature>
<gene>
    <name evidence="4" type="ORF">OKIOD_LOCUS9534</name>
</gene>
<dbReference type="EMBL" id="OU015566">
    <property type="protein sequence ID" value="CAG5103430.1"/>
    <property type="molecule type" value="Genomic_DNA"/>
</dbReference>
<dbReference type="SUPFAM" id="SSF50156">
    <property type="entry name" value="PDZ domain-like"/>
    <property type="match status" value="1"/>
</dbReference>
<feature type="compositionally biased region" description="Polar residues" evidence="1">
    <location>
        <begin position="555"/>
        <end position="571"/>
    </location>
</feature>
<feature type="region of interest" description="Disordered" evidence="1">
    <location>
        <begin position="548"/>
        <end position="674"/>
    </location>
</feature>
<evidence type="ECO:0000259" key="2">
    <source>
        <dbReference type="PROSITE" id="PS50106"/>
    </source>
</evidence>
<name>A0ABN7SR23_OIKDI</name>
<dbReference type="Gene3D" id="1.20.58.2220">
    <property type="entry name" value="Formin, FH2 domain"/>
    <property type="match status" value="1"/>
</dbReference>
<evidence type="ECO:0000313" key="5">
    <source>
        <dbReference type="Proteomes" id="UP001158576"/>
    </source>
</evidence>
<dbReference type="Gene3D" id="1.20.1160.20">
    <property type="match status" value="1"/>
</dbReference>
<dbReference type="Proteomes" id="UP001158576">
    <property type="component" value="Chromosome 1"/>
</dbReference>
<dbReference type="InterPro" id="IPR042201">
    <property type="entry name" value="FH2_Formin_sf"/>
</dbReference>
<evidence type="ECO:0000256" key="1">
    <source>
        <dbReference type="SAM" id="MobiDB-lite"/>
    </source>
</evidence>
<dbReference type="Pfam" id="PF00595">
    <property type="entry name" value="PDZ"/>
    <property type="match status" value="1"/>
</dbReference>
<feature type="compositionally biased region" description="Basic residues" evidence="1">
    <location>
        <begin position="598"/>
        <end position="613"/>
    </location>
</feature>
<dbReference type="InterPro" id="IPR001478">
    <property type="entry name" value="PDZ"/>
</dbReference>
<evidence type="ECO:0000313" key="4">
    <source>
        <dbReference type="EMBL" id="CAG5103430.1"/>
    </source>
</evidence>
<accession>A0ABN7SR23</accession>
<dbReference type="PROSITE" id="PS50106">
    <property type="entry name" value="PDZ"/>
    <property type="match status" value="1"/>
</dbReference>
<keyword evidence="5" id="KW-1185">Reference proteome</keyword>
<dbReference type="SMART" id="SM00228">
    <property type="entry name" value="PDZ"/>
    <property type="match status" value="1"/>
</dbReference>
<dbReference type="PROSITE" id="PS51444">
    <property type="entry name" value="FH2"/>
    <property type="match status" value="1"/>
</dbReference>
<dbReference type="Pfam" id="PF02181">
    <property type="entry name" value="FH2"/>
    <property type="match status" value="1"/>
</dbReference>
<reference evidence="4 5" key="1">
    <citation type="submission" date="2021-04" db="EMBL/GenBank/DDBJ databases">
        <authorList>
            <person name="Bliznina A."/>
        </authorList>
    </citation>
    <scope>NUCLEOTIDE SEQUENCE [LARGE SCALE GENOMIC DNA]</scope>
</reference>
<protein>
    <submittedName>
        <fullName evidence="4">Oidioi.mRNA.OKI2018_I69.chr1.g769.t1.cds</fullName>
    </submittedName>
</protein>
<feature type="domain" description="PDZ" evidence="2">
    <location>
        <begin position="392"/>
        <end position="470"/>
    </location>
</feature>
<organism evidence="4 5">
    <name type="scientific">Oikopleura dioica</name>
    <name type="common">Tunicate</name>
    <dbReference type="NCBI Taxonomy" id="34765"/>
    <lineage>
        <taxon>Eukaryota</taxon>
        <taxon>Metazoa</taxon>
        <taxon>Chordata</taxon>
        <taxon>Tunicata</taxon>
        <taxon>Appendicularia</taxon>
        <taxon>Copelata</taxon>
        <taxon>Oikopleuridae</taxon>
        <taxon>Oikopleura</taxon>
    </lineage>
</organism>
<evidence type="ECO:0000259" key="3">
    <source>
        <dbReference type="PROSITE" id="PS51444"/>
    </source>
</evidence>
<feature type="compositionally biased region" description="Polar residues" evidence="1">
    <location>
        <begin position="641"/>
        <end position="650"/>
    </location>
</feature>
<sequence length="996" mass="113333">MTFLFFVNKKDYYQLPRRSKENDGDHELHLKIINHKNETAEEACLKSILLQEQQIEQQRRIISSLDRQIAGLLAPTCLGHFDQENMNIQKNLEFIENRANLLKSQINKHTPINSMRRSATLNSMKSTRTCRWPSMNNLLRPSFSENNCSKFNDLRDSDSDTGFSSMDSSDNEYLPVQKVHKAETLVNGMSNSNGTDIVLPMIGQHKGQMITTGVVRKKSTPKMISAKRYFELYGQGDIKTQMFLKTLQQTLGDDHFETYERLLRALKVYTHDRNLDLLFEKLTTLLCHPAEEFILHALRGFLPTADRPRFDNLLRENRRKEDNNHQPQPILKSTKPNQQPILPSAPPAIPKLLRRPKSGPLPKVQRFTPEKFERPRRPDLDFERMNNGNVRKLVIRKTESEGFGFTIKGEYPVTISDIKPGSPAEKSGIQIGDQLLSVNEISIKNFNRSKIVQILTSCGPNPVLVIIDNVKLGKDATTSVSPTHPNSLSRADISRMERICNEYRGHKDFNRLGLELGEEFTSSDYDRTQFFTFLENFLSEEEVSRVQGRFERGGRTSSAGSNRSFSGGSDETSMRKALQRKMISSHETVDGINFQAPKARHMSARKGSGRRKCWKTDSSPSLPPPATPSIHSEDSLENENEPTSPGFQQKLTSFARPPPPPSPEPLPAETPNKDGRIRSMLKTSIKPMIHHSKAQNLSILLTHLRSSPHDVARCLITGNPGKLDVCHLKTLLKNLPDEKELQKILEKIHSRAEINEADALAHALMSISDAPLRLKCMIFKMEFDGRGDIILPIFNLMTKAATSLRKSEKFGEICKLILTQEHQKQKKSRALDRVNQKAPPKSENENAFKLQYLKTFIKSESGESAKGAILDLIERIKLIGEDLLDFEEELQFVPEASKVHFGALRYEMQRVDSKNPLSYARETFENPEKREYLHQSDKILIDLEIAMAQANRQFFQTAKAFSENPTVIKSENFFKTFADFINDFRSTLNDAHGSDL</sequence>
<feature type="domain" description="FH2" evidence="3">
    <location>
        <begin position="599"/>
        <end position="996"/>
    </location>
</feature>
<dbReference type="InterPro" id="IPR036034">
    <property type="entry name" value="PDZ_sf"/>
</dbReference>
<feature type="compositionally biased region" description="Pro residues" evidence="1">
    <location>
        <begin position="656"/>
        <end position="668"/>
    </location>
</feature>
<dbReference type="Gene3D" id="2.30.42.10">
    <property type="match status" value="1"/>
</dbReference>